<reference evidence="5" key="1">
    <citation type="submission" date="2013-07" db="EMBL/GenBank/DDBJ databases">
        <title>The genome of Eucalyptus grandis.</title>
        <authorList>
            <person name="Schmutz J."/>
            <person name="Hayes R."/>
            <person name="Myburg A."/>
            <person name="Tuskan G."/>
            <person name="Grattapaglia D."/>
            <person name="Rokhsar D.S."/>
        </authorList>
    </citation>
    <scope>NUCLEOTIDE SEQUENCE</scope>
    <source>
        <tissue evidence="5">Leaf extractions</tissue>
    </source>
</reference>
<keyword evidence="3" id="KW-0611">Plant defense</keyword>
<dbReference type="GO" id="GO:0000166">
    <property type="term" value="F:nucleotide binding"/>
    <property type="evidence" value="ECO:0007669"/>
    <property type="project" value="UniProtKB-KW"/>
</dbReference>
<organism evidence="5">
    <name type="scientific">Eucalyptus grandis</name>
    <name type="common">Flooded gum</name>
    <dbReference type="NCBI Taxonomy" id="71139"/>
    <lineage>
        <taxon>Eukaryota</taxon>
        <taxon>Viridiplantae</taxon>
        <taxon>Streptophyta</taxon>
        <taxon>Embryophyta</taxon>
        <taxon>Tracheophyta</taxon>
        <taxon>Spermatophyta</taxon>
        <taxon>Magnoliopsida</taxon>
        <taxon>eudicotyledons</taxon>
        <taxon>Gunneridae</taxon>
        <taxon>Pentapetalae</taxon>
        <taxon>rosids</taxon>
        <taxon>malvids</taxon>
        <taxon>Myrtales</taxon>
        <taxon>Myrtaceae</taxon>
        <taxon>Myrtoideae</taxon>
        <taxon>Eucalypteae</taxon>
        <taxon>Eucalyptus</taxon>
    </lineage>
</organism>
<evidence type="ECO:0000259" key="4">
    <source>
        <dbReference type="Pfam" id="PF18052"/>
    </source>
</evidence>
<keyword evidence="1" id="KW-0677">Repeat</keyword>
<gene>
    <name evidence="5" type="ORF">EUGRSUZ_B00156</name>
</gene>
<accession>A0A059CXK8</accession>
<proteinExistence type="predicted"/>
<sequence>MAESLLISIAQGVLGKIASPALQQTGAIYNVENQIRELKDKLPAITAVLSDAEEKRAKNPRLQVWLGQLQDVLYDAEDVLDEIECEA</sequence>
<dbReference type="STRING" id="71139.A0A059CXK8"/>
<dbReference type="Gramene" id="KCW83213">
    <property type="protein sequence ID" value="KCW83213"/>
    <property type="gene ID" value="EUGRSUZ_B00156"/>
</dbReference>
<evidence type="ECO:0000313" key="5">
    <source>
        <dbReference type="EMBL" id="KCW83213.1"/>
    </source>
</evidence>
<dbReference type="InParanoid" id="A0A059CXK8"/>
<keyword evidence="2" id="KW-0547">Nucleotide-binding</keyword>
<evidence type="ECO:0000256" key="2">
    <source>
        <dbReference type="ARBA" id="ARBA00022741"/>
    </source>
</evidence>
<protein>
    <recommendedName>
        <fullName evidence="4">Disease resistance N-terminal domain-containing protein</fullName>
    </recommendedName>
</protein>
<dbReference type="AlphaFoldDB" id="A0A059CXK8"/>
<name>A0A059CXK8_EUCGR</name>
<dbReference type="EMBL" id="KK198754">
    <property type="protein sequence ID" value="KCW83213.1"/>
    <property type="molecule type" value="Genomic_DNA"/>
</dbReference>
<evidence type="ECO:0000256" key="3">
    <source>
        <dbReference type="ARBA" id="ARBA00022821"/>
    </source>
</evidence>
<dbReference type="GO" id="GO:0006952">
    <property type="term" value="P:defense response"/>
    <property type="evidence" value="ECO:0007669"/>
    <property type="project" value="UniProtKB-KW"/>
</dbReference>
<feature type="domain" description="Disease resistance N-terminal" evidence="4">
    <location>
        <begin position="12"/>
        <end position="87"/>
    </location>
</feature>
<dbReference type="Gene3D" id="1.20.5.4130">
    <property type="match status" value="1"/>
</dbReference>
<dbReference type="InterPro" id="IPR041118">
    <property type="entry name" value="Rx_N"/>
</dbReference>
<dbReference type="CDD" id="cd14798">
    <property type="entry name" value="RX-CC_like"/>
    <property type="match status" value="1"/>
</dbReference>
<dbReference type="OMA" id="TSASRYM"/>
<dbReference type="Pfam" id="PF18052">
    <property type="entry name" value="Rx_N"/>
    <property type="match status" value="1"/>
</dbReference>
<evidence type="ECO:0000256" key="1">
    <source>
        <dbReference type="ARBA" id="ARBA00022737"/>
    </source>
</evidence>
<dbReference type="InterPro" id="IPR038005">
    <property type="entry name" value="RX-like_CC"/>
</dbReference>